<dbReference type="EMBL" id="JBHSBM010000023">
    <property type="protein sequence ID" value="MFC4060652.1"/>
    <property type="molecule type" value="Genomic_DNA"/>
</dbReference>
<dbReference type="InterPro" id="IPR008979">
    <property type="entry name" value="Galactose-bd-like_sf"/>
</dbReference>
<evidence type="ECO:0000256" key="3">
    <source>
        <dbReference type="SAM" id="SignalP"/>
    </source>
</evidence>
<dbReference type="Gene3D" id="2.60.120.260">
    <property type="entry name" value="Galactose-binding domain-like"/>
    <property type="match status" value="1"/>
</dbReference>
<evidence type="ECO:0000313" key="6">
    <source>
        <dbReference type="Proteomes" id="UP001595850"/>
    </source>
</evidence>
<feature type="signal peptide" evidence="3">
    <location>
        <begin position="1"/>
        <end position="27"/>
    </location>
</feature>
<comment type="caution">
    <text evidence="5">The sequence shown here is derived from an EMBL/GenBank/DDBJ whole genome shotgun (WGS) entry which is preliminary data.</text>
</comment>
<organism evidence="5 6">
    <name type="scientific">Planomonospora corallina</name>
    <dbReference type="NCBI Taxonomy" id="1806052"/>
    <lineage>
        <taxon>Bacteria</taxon>
        <taxon>Bacillati</taxon>
        <taxon>Actinomycetota</taxon>
        <taxon>Actinomycetes</taxon>
        <taxon>Streptosporangiales</taxon>
        <taxon>Streptosporangiaceae</taxon>
        <taxon>Planomonospora</taxon>
    </lineage>
</organism>
<dbReference type="InterPro" id="IPR000383">
    <property type="entry name" value="Xaa-Pro-like_dom"/>
</dbReference>
<proteinExistence type="inferred from homology"/>
<dbReference type="InterPro" id="IPR013736">
    <property type="entry name" value="Xaa-Pro_dipept_C"/>
</dbReference>
<feature type="chain" id="PRO_5046949438" evidence="3">
    <location>
        <begin position="28"/>
        <end position="540"/>
    </location>
</feature>
<keyword evidence="2 5" id="KW-0378">Hydrolase</keyword>
<dbReference type="GO" id="GO:0016787">
    <property type="term" value="F:hydrolase activity"/>
    <property type="evidence" value="ECO:0007669"/>
    <property type="project" value="UniProtKB-KW"/>
</dbReference>
<dbReference type="InterPro" id="IPR050261">
    <property type="entry name" value="FrsA_esterase"/>
</dbReference>
<name>A0ABV8I8W0_9ACTN</name>
<sequence length="540" mass="56333">MYNRFYLAAAAVAAITAFPLAATPALAAGATAAPAVAVSAGPALRLADIEVAPGVVLKANVYTPAGADAENPAPLVILPTSWGLPQIEYLVQARKLAEKGFVALSYTPRGFYGSGDRIGVAGADDVADISKVIDWALAETPSDGGRIGTAGVSYGAGLGLLGAAFDARIKAVVALSGWGDLAESLYGGGTQHLMAAGLLDVAARLTGRPSPELTGMLDEFYKGDDIPKVMDWAALRSPATYVDRINANGTAVMISNAWGDSIFPPNQVGEFFDRLTGPKLLEMRPGDHATTEGLGLVGLPNDAWDDTHAWLERHLRGAGNGIDAKGPVLVQPKLQDGYESYPSWSALTGSELTLGLGDENLLRTGRLSGDAGTGWRTTISADIDSGASAGIIMISPTLEQLAELPPTVALAGVKRAHAGVWKTGRLTEKRELRGTAKLRVTVTPTAAEGTLFAYLYDVNVLGVAKLITHTPYGFEGKQAGKPFAADVTFQGTAYDVPAGHRLALVVDTVDAMYKENNPAFAKVTFSSPAGDPARLTLPLR</sequence>
<feature type="domain" description="Xaa-Pro dipeptidyl-peptidase C-terminal" evidence="4">
    <location>
        <begin position="308"/>
        <end position="536"/>
    </location>
</feature>
<keyword evidence="6" id="KW-1185">Reference proteome</keyword>
<dbReference type="Proteomes" id="UP001595850">
    <property type="component" value="Unassembled WGS sequence"/>
</dbReference>
<accession>A0ABV8I8W0</accession>
<dbReference type="Pfam" id="PF02129">
    <property type="entry name" value="Peptidase_S15"/>
    <property type="match status" value="1"/>
</dbReference>
<evidence type="ECO:0000313" key="5">
    <source>
        <dbReference type="EMBL" id="MFC4060652.1"/>
    </source>
</evidence>
<evidence type="ECO:0000256" key="2">
    <source>
        <dbReference type="ARBA" id="ARBA00022801"/>
    </source>
</evidence>
<dbReference type="InterPro" id="IPR029058">
    <property type="entry name" value="AB_hydrolase_fold"/>
</dbReference>
<dbReference type="SUPFAM" id="SSF49785">
    <property type="entry name" value="Galactose-binding domain-like"/>
    <property type="match status" value="1"/>
</dbReference>
<dbReference type="Pfam" id="PF08530">
    <property type="entry name" value="PepX_C"/>
    <property type="match status" value="1"/>
</dbReference>
<comment type="similarity">
    <text evidence="1">Belongs to the AB hydrolase superfamily.</text>
</comment>
<gene>
    <name evidence="5" type="ORF">ACFOWE_20305</name>
</gene>
<evidence type="ECO:0000259" key="4">
    <source>
        <dbReference type="SMART" id="SM00939"/>
    </source>
</evidence>
<protein>
    <submittedName>
        <fullName evidence="5">CocE/NonD family hydrolase</fullName>
    </submittedName>
</protein>
<dbReference type="RefSeq" id="WP_377290103.1">
    <property type="nucleotide sequence ID" value="NZ_JBHSBM010000023.1"/>
</dbReference>
<dbReference type="PANTHER" id="PTHR22946:SF9">
    <property type="entry name" value="POLYKETIDE TRANSFERASE AF380"/>
    <property type="match status" value="1"/>
</dbReference>
<reference evidence="6" key="1">
    <citation type="journal article" date="2019" name="Int. J. Syst. Evol. Microbiol.">
        <title>The Global Catalogue of Microorganisms (GCM) 10K type strain sequencing project: providing services to taxonomists for standard genome sequencing and annotation.</title>
        <authorList>
            <consortium name="The Broad Institute Genomics Platform"/>
            <consortium name="The Broad Institute Genome Sequencing Center for Infectious Disease"/>
            <person name="Wu L."/>
            <person name="Ma J."/>
        </authorList>
    </citation>
    <scope>NUCLEOTIDE SEQUENCE [LARGE SCALE GENOMIC DNA]</scope>
    <source>
        <strain evidence="6">TBRC 4489</strain>
    </source>
</reference>
<keyword evidence="3" id="KW-0732">Signal</keyword>
<dbReference type="Gene3D" id="3.40.50.1820">
    <property type="entry name" value="alpha/beta hydrolase"/>
    <property type="match status" value="1"/>
</dbReference>
<dbReference type="PANTHER" id="PTHR22946">
    <property type="entry name" value="DIENELACTONE HYDROLASE DOMAIN-CONTAINING PROTEIN-RELATED"/>
    <property type="match status" value="1"/>
</dbReference>
<dbReference type="SUPFAM" id="SSF53474">
    <property type="entry name" value="alpha/beta-Hydrolases"/>
    <property type="match status" value="1"/>
</dbReference>
<evidence type="ECO:0000256" key="1">
    <source>
        <dbReference type="ARBA" id="ARBA00008645"/>
    </source>
</evidence>
<dbReference type="SMART" id="SM00939">
    <property type="entry name" value="PepX_C"/>
    <property type="match status" value="1"/>
</dbReference>